<accession>A0A7J8JGX2</accession>
<evidence type="ECO:0000313" key="2">
    <source>
        <dbReference type="Proteomes" id="UP000593571"/>
    </source>
</evidence>
<sequence>MSLPSHSLAEEQRWPRVPRKWPCSQRADWGRCVPQEMNVPRSPNRWRKWSAVHSLRLHWPDGRATWGCKSNHPLPHAHLRPVHSDANTCASSWDTVLLWSCYLLGARKRNPSEASLFLSLLSPLPSLPAVKALTIWVTEPVWGFCLMFRVSIQTLHPGIGDVTGSGLHWSNYEQDSSQSSIYHPARRCPGPPGVNVSLALMSQIS</sequence>
<proteinExistence type="predicted"/>
<reference evidence="1 2" key="1">
    <citation type="journal article" date="2020" name="Nature">
        <title>Six reference-quality genomes reveal evolution of bat adaptations.</title>
        <authorList>
            <person name="Jebb D."/>
            <person name="Huang Z."/>
            <person name="Pippel M."/>
            <person name="Hughes G.M."/>
            <person name="Lavrichenko K."/>
            <person name="Devanna P."/>
            <person name="Winkler S."/>
            <person name="Jermiin L.S."/>
            <person name="Skirmuntt E.C."/>
            <person name="Katzourakis A."/>
            <person name="Burkitt-Gray L."/>
            <person name="Ray D.A."/>
            <person name="Sullivan K.A.M."/>
            <person name="Roscito J.G."/>
            <person name="Kirilenko B.M."/>
            <person name="Davalos L.M."/>
            <person name="Corthals A.P."/>
            <person name="Power M.L."/>
            <person name="Jones G."/>
            <person name="Ransome R.D."/>
            <person name="Dechmann D.K.N."/>
            <person name="Locatelli A.G."/>
            <person name="Puechmaille S.J."/>
            <person name="Fedrigo O."/>
            <person name="Jarvis E.D."/>
            <person name="Hiller M."/>
            <person name="Vernes S.C."/>
            <person name="Myers E.W."/>
            <person name="Teeling E.C."/>
        </authorList>
    </citation>
    <scope>NUCLEOTIDE SEQUENCE [LARGE SCALE GENOMIC DNA]</scope>
    <source>
        <strain evidence="1">MRouAeg1</strain>
        <tissue evidence="1">Muscle</tissue>
    </source>
</reference>
<gene>
    <name evidence="1" type="ORF">HJG63_010109</name>
</gene>
<dbReference type="AlphaFoldDB" id="A0A7J8JGX2"/>
<name>A0A7J8JGX2_ROUAE</name>
<protein>
    <submittedName>
        <fullName evidence="1">Uncharacterized protein</fullName>
    </submittedName>
</protein>
<organism evidence="1 2">
    <name type="scientific">Rousettus aegyptiacus</name>
    <name type="common">Egyptian fruit bat</name>
    <name type="synonym">Pteropus aegyptiacus</name>
    <dbReference type="NCBI Taxonomy" id="9407"/>
    <lineage>
        <taxon>Eukaryota</taxon>
        <taxon>Metazoa</taxon>
        <taxon>Chordata</taxon>
        <taxon>Craniata</taxon>
        <taxon>Vertebrata</taxon>
        <taxon>Euteleostomi</taxon>
        <taxon>Mammalia</taxon>
        <taxon>Eutheria</taxon>
        <taxon>Laurasiatheria</taxon>
        <taxon>Chiroptera</taxon>
        <taxon>Yinpterochiroptera</taxon>
        <taxon>Pteropodoidea</taxon>
        <taxon>Pteropodidae</taxon>
        <taxon>Rousettinae</taxon>
        <taxon>Rousettus</taxon>
    </lineage>
</organism>
<dbReference type="Proteomes" id="UP000593571">
    <property type="component" value="Unassembled WGS sequence"/>
</dbReference>
<evidence type="ECO:0000313" key="1">
    <source>
        <dbReference type="EMBL" id="KAF6495710.1"/>
    </source>
</evidence>
<dbReference type="EMBL" id="JACASE010000002">
    <property type="protein sequence ID" value="KAF6495710.1"/>
    <property type="molecule type" value="Genomic_DNA"/>
</dbReference>
<comment type="caution">
    <text evidence="1">The sequence shown here is derived from an EMBL/GenBank/DDBJ whole genome shotgun (WGS) entry which is preliminary data.</text>
</comment>
<keyword evidence="2" id="KW-1185">Reference proteome</keyword>